<dbReference type="Pfam" id="PF13476">
    <property type="entry name" value="AAA_23"/>
    <property type="match status" value="1"/>
</dbReference>
<dbReference type="PANTHER" id="PTHR32114">
    <property type="entry name" value="ABC TRANSPORTER ABCH.3"/>
    <property type="match status" value="1"/>
</dbReference>
<dbReference type="Gene3D" id="3.40.50.300">
    <property type="entry name" value="P-loop containing nucleotide triphosphate hydrolases"/>
    <property type="match status" value="1"/>
</dbReference>
<proteinExistence type="predicted"/>
<comment type="caution">
    <text evidence="2">The sequence shown here is derived from an EMBL/GenBank/DDBJ whole genome shotgun (WGS) entry which is preliminary data.</text>
</comment>
<sequence>MKVTRLAVRNFCGAFRIDVEPKEPVVLICGSNGAGKSSLVEALRFVALGDGGGARVVKSGDWPLLVSEGSREAVVALHVEHDDGKSIRRVSLPEGIATQDGPPIPQPEYLPFVLDPTLFASVPTDERRMLLFHLLGASIEPDAVEKILIDHDVSPMHASEAATLMHGGFEMMHAYALDQAKQARAAWKAITGETYGSRKGDTWAAPVVEFSPEYLDHVVARLAEVGPELEGVQRALGAIEERHRIAQRGAQSTPCPHCGGLLMINGDHLEPFSQAEGGSNALAILEGEYSAARTHADELRSVLDALTTQRREQEAIQVQAVEGEKRTEAARGYHADVKQWTMVADLAAPEGLPSELLRGVLGRFNATLRGFAAQNGFQQCAVTPALTVTADGRPYALLSKSEKWRADLTCAVAIAHFSGLRFVATDEFDVLDTGGRNGALQWLEHLVQHKELDAAFLFATLRTLPPPEPGFMESHWIKTGENEHVGGRNE</sequence>
<dbReference type="Proteomes" id="UP000252458">
    <property type="component" value="Unassembled WGS sequence"/>
</dbReference>
<dbReference type="InterPro" id="IPR038729">
    <property type="entry name" value="Rad50/SbcC_AAA"/>
</dbReference>
<evidence type="ECO:0000313" key="2">
    <source>
        <dbReference type="EMBL" id="RBB38875.1"/>
    </source>
</evidence>
<dbReference type="GO" id="GO:0016887">
    <property type="term" value="F:ATP hydrolysis activity"/>
    <property type="evidence" value="ECO:0007669"/>
    <property type="project" value="InterPro"/>
</dbReference>
<dbReference type="SUPFAM" id="SSF52540">
    <property type="entry name" value="P-loop containing nucleoside triphosphate hydrolases"/>
    <property type="match status" value="1"/>
</dbReference>
<reference evidence="2 3" key="1">
    <citation type="submission" date="2018-06" db="EMBL/GenBank/DDBJ databases">
        <title>Draft genome sequence of Burkholderia reimsis strain BE51 isolated from a French agricultural soil.</title>
        <authorList>
            <person name="Esmaeel Q."/>
        </authorList>
    </citation>
    <scope>NUCLEOTIDE SEQUENCE [LARGE SCALE GENOMIC DNA]</scope>
    <source>
        <strain evidence="2 3">BE51</strain>
    </source>
</reference>
<evidence type="ECO:0000259" key="1">
    <source>
        <dbReference type="Pfam" id="PF13476"/>
    </source>
</evidence>
<dbReference type="AlphaFoldDB" id="A0A365QUQ1"/>
<protein>
    <recommendedName>
        <fullName evidence="1">Rad50/SbcC-type AAA domain-containing protein</fullName>
    </recommendedName>
</protein>
<dbReference type="PANTHER" id="PTHR32114:SF2">
    <property type="entry name" value="ABC TRANSPORTER ABCH.3"/>
    <property type="match status" value="1"/>
</dbReference>
<name>A0A365QUQ1_9BURK</name>
<dbReference type="RefSeq" id="WP_113045865.1">
    <property type="nucleotide sequence ID" value="NZ_QMFZ01000012.1"/>
</dbReference>
<keyword evidence="3" id="KW-1185">Reference proteome</keyword>
<dbReference type="InterPro" id="IPR027417">
    <property type="entry name" value="P-loop_NTPase"/>
</dbReference>
<evidence type="ECO:0000313" key="3">
    <source>
        <dbReference type="Proteomes" id="UP000252458"/>
    </source>
</evidence>
<accession>A0A365QUQ1</accession>
<gene>
    <name evidence="2" type="ORF">DPV79_15965</name>
</gene>
<feature type="domain" description="Rad50/SbcC-type AAA" evidence="1">
    <location>
        <begin position="17"/>
        <end position="88"/>
    </location>
</feature>
<organism evidence="2 3">
    <name type="scientific">Burkholderia reimsis</name>
    <dbReference type="NCBI Taxonomy" id="2234132"/>
    <lineage>
        <taxon>Bacteria</taxon>
        <taxon>Pseudomonadati</taxon>
        <taxon>Pseudomonadota</taxon>
        <taxon>Betaproteobacteria</taxon>
        <taxon>Burkholderiales</taxon>
        <taxon>Burkholderiaceae</taxon>
        <taxon>Burkholderia</taxon>
    </lineage>
</organism>
<dbReference type="GO" id="GO:0006302">
    <property type="term" value="P:double-strand break repair"/>
    <property type="evidence" value="ECO:0007669"/>
    <property type="project" value="InterPro"/>
</dbReference>
<dbReference type="EMBL" id="QMFZ01000012">
    <property type="protein sequence ID" value="RBB38875.1"/>
    <property type="molecule type" value="Genomic_DNA"/>
</dbReference>